<evidence type="ECO:0000256" key="1">
    <source>
        <dbReference type="SAM" id="MobiDB-lite"/>
    </source>
</evidence>
<comment type="caution">
    <text evidence="2">The sequence shown here is derived from an EMBL/GenBank/DDBJ whole genome shotgun (WGS) entry which is preliminary data.</text>
</comment>
<name>A0AAD7QLP1_9ASCO</name>
<dbReference type="RefSeq" id="XP_056046889.1">
    <property type="nucleotide sequence ID" value="XM_056186161.1"/>
</dbReference>
<evidence type="ECO:0000313" key="3">
    <source>
        <dbReference type="EMBL" id="KAJ8103439.1"/>
    </source>
</evidence>
<dbReference type="EMBL" id="JARPMG010000001">
    <property type="protein sequence ID" value="KAJ8103439.1"/>
    <property type="molecule type" value="Genomic_DNA"/>
</dbReference>
<gene>
    <name evidence="3" type="ORF">POJ06DRAFT_241880</name>
    <name evidence="2" type="ORF">POJ06DRAFT_261601</name>
</gene>
<feature type="region of interest" description="Disordered" evidence="1">
    <location>
        <begin position="1"/>
        <end position="23"/>
    </location>
</feature>
<dbReference type="AlphaFoldDB" id="A0AAD7QLP1"/>
<protein>
    <submittedName>
        <fullName evidence="2">Uncharacterized protein</fullName>
    </submittedName>
</protein>
<keyword evidence="4" id="KW-1185">Reference proteome</keyword>
<accession>A0AAD7QLP1</accession>
<dbReference type="GeneID" id="80881327"/>
<proteinExistence type="predicted"/>
<organism evidence="2 4">
    <name type="scientific">Lipomyces tetrasporus</name>
    <dbReference type="NCBI Taxonomy" id="54092"/>
    <lineage>
        <taxon>Eukaryota</taxon>
        <taxon>Fungi</taxon>
        <taxon>Dikarya</taxon>
        <taxon>Ascomycota</taxon>
        <taxon>Saccharomycotina</taxon>
        <taxon>Lipomycetes</taxon>
        <taxon>Lipomycetales</taxon>
        <taxon>Lipomycetaceae</taxon>
        <taxon>Lipomyces</taxon>
    </lineage>
</organism>
<evidence type="ECO:0000313" key="2">
    <source>
        <dbReference type="EMBL" id="KAJ8097519.1"/>
    </source>
</evidence>
<dbReference type="EMBL" id="JARPMG010000011">
    <property type="protein sequence ID" value="KAJ8097519.1"/>
    <property type="molecule type" value="Genomic_DNA"/>
</dbReference>
<dbReference type="Proteomes" id="UP001217417">
    <property type="component" value="Unassembled WGS sequence"/>
</dbReference>
<reference evidence="2" key="1">
    <citation type="submission" date="2023-03" db="EMBL/GenBank/DDBJ databases">
        <title>Near-Complete genome sequence of Lipomyces tetrasporous NRRL Y-64009, an oleaginous yeast capable of growing on lignocellulosic hydrolysates.</title>
        <authorList>
            <consortium name="Lawrence Berkeley National Laboratory"/>
            <person name="Jagtap S.S."/>
            <person name="Liu J.-J."/>
            <person name="Walukiewicz H.E."/>
            <person name="Pangilinan J."/>
            <person name="Lipzen A."/>
            <person name="Ahrendt S."/>
            <person name="Koriabine M."/>
            <person name="Cobaugh K."/>
            <person name="Salamov A."/>
            <person name="Yoshinaga Y."/>
            <person name="Ng V."/>
            <person name="Daum C."/>
            <person name="Grigoriev I.V."/>
            <person name="Slininger P.J."/>
            <person name="Dien B.S."/>
            <person name="Jin Y.-S."/>
            <person name="Rao C.V."/>
        </authorList>
    </citation>
    <scope>NUCLEOTIDE SEQUENCE</scope>
    <source>
        <strain evidence="2">NRRL Y-64009</strain>
    </source>
</reference>
<sequence>MENILPDTAQSSIESSVDLEPEDSISQIASKSSSTGLTEEIHDLESSPIRTDSNISLRTRGLANCGGQRGRRSFGMIS</sequence>
<evidence type="ECO:0000313" key="4">
    <source>
        <dbReference type="Proteomes" id="UP001217417"/>
    </source>
</evidence>